<reference evidence="6" key="1">
    <citation type="journal article" date="2013" name="Extremophiles">
        <title>Proteinivorax tanatarense gen. nov., sp. nov., an anaerobic, haloalkaliphilic, proteolytic bacterium isolated from a decaying algal bloom, and proposal of Proteinivoraceae fam. nov.</title>
        <authorList>
            <person name="Kevbrin V."/>
            <person name="Boltyanskaya Y."/>
            <person name="Zhilina T."/>
            <person name="Kolganova T."/>
            <person name="Lavrentjeva E."/>
            <person name="Kuznetsov B."/>
        </authorList>
    </citation>
    <scope>NUCLEOTIDE SEQUENCE</scope>
    <source>
        <strain evidence="6">Z-910T</strain>
    </source>
</reference>
<dbReference type="NCBIfam" id="TIGR01877">
    <property type="entry name" value="cas_cas6"/>
    <property type="match status" value="1"/>
</dbReference>
<accession>A0AAU7VKV7</accession>
<gene>
    <name evidence="6" type="primary">cas6</name>
    <name evidence="6" type="ORF">PRVXT_002799</name>
</gene>
<dbReference type="GO" id="GO:0003723">
    <property type="term" value="F:RNA binding"/>
    <property type="evidence" value="ECO:0007669"/>
    <property type="project" value="UniProtKB-KW"/>
</dbReference>
<proteinExistence type="inferred from homology"/>
<dbReference type="CDD" id="cd21140">
    <property type="entry name" value="Cas6_I-like"/>
    <property type="match status" value="1"/>
</dbReference>
<dbReference type="Gene3D" id="3.30.70.1890">
    <property type="match status" value="1"/>
</dbReference>
<evidence type="ECO:0000256" key="1">
    <source>
        <dbReference type="ARBA" id="ARBA00005937"/>
    </source>
</evidence>
<keyword evidence="2" id="KW-0694">RNA-binding</keyword>
<feature type="domain" description="CRISPR associated protein Cas6 C-terminal" evidence="5">
    <location>
        <begin position="113"/>
        <end position="237"/>
    </location>
</feature>
<evidence type="ECO:0000256" key="3">
    <source>
        <dbReference type="ARBA" id="ARBA00023118"/>
    </source>
</evidence>
<dbReference type="PANTHER" id="PTHR36984:SF1">
    <property type="entry name" value="CRISPR-ASSOCIATED ENDORIBONUCLEASE CAS6 1"/>
    <property type="match status" value="1"/>
</dbReference>
<dbReference type="InterPro" id="IPR010156">
    <property type="entry name" value="CRISPR-assoc_prot_Cas6"/>
</dbReference>
<evidence type="ECO:0000256" key="4">
    <source>
        <dbReference type="PIRNR" id="PIRNR005054"/>
    </source>
</evidence>
<dbReference type="InterPro" id="IPR049435">
    <property type="entry name" value="Cas_Cas6_C"/>
</dbReference>
<protein>
    <recommendedName>
        <fullName evidence="4">CRISPR-associated endoribonuclease</fullName>
    </recommendedName>
</protein>
<dbReference type="EMBL" id="CP158367">
    <property type="protein sequence ID" value="XBX74741.1"/>
    <property type="molecule type" value="Genomic_DNA"/>
</dbReference>
<reference evidence="6" key="2">
    <citation type="submission" date="2024-06" db="EMBL/GenBank/DDBJ databases">
        <authorList>
            <person name="Petrova K.O."/>
            <person name="Toshchakov S.V."/>
            <person name="Boltjanskaja Y.V."/>
            <person name="Kevbrin V."/>
        </authorList>
    </citation>
    <scope>NUCLEOTIDE SEQUENCE</scope>
    <source>
        <strain evidence="6">Z-910T</strain>
    </source>
</reference>
<dbReference type="GO" id="GO:0051607">
    <property type="term" value="P:defense response to virus"/>
    <property type="evidence" value="ECO:0007669"/>
    <property type="project" value="UniProtKB-KW"/>
</dbReference>
<dbReference type="PANTHER" id="PTHR36984">
    <property type="entry name" value="CRISPR-ASSOCIATED ENDORIBONUCLEASE CAS6 1"/>
    <property type="match status" value="1"/>
</dbReference>
<dbReference type="Pfam" id="PF01881">
    <property type="entry name" value="Cas_Cas6_C"/>
    <property type="match status" value="1"/>
</dbReference>
<comment type="similarity">
    <text evidence="1 4">Belongs to the CRISPR-associated protein Cas6/Cse3/CasE family.</text>
</comment>
<dbReference type="Pfam" id="PF21350">
    <property type="entry name" value="Cas6_I-A"/>
    <property type="match status" value="1"/>
</dbReference>
<dbReference type="PIRSF" id="PIRSF005054">
    <property type="entry name" value="PF1131"/>
    <property type="match status" value="1"/>
</dbReference>
<evidence type="ECO:0000256" key="2">
    <source>
        <dbReference type="ARBA" id="ARBA00022884"/>
    </source>
</evidence>
<keyword evidence="3" id="KW-0051">Antiviral defense</keyword>
<evidence type="ECO:0000259" key="5">
    <source>
        <dbReference type="Pfam" id="PF01881"/>
    </source>
</evidence>
<sequence length="243" mass="28104">MRLEVIFRCSKGTAIDFNYNHYLSNIITEATEKVAADYDQKKSQSLHTFSQLYLKDYSISNGKMISGSEQIQWYISSPDKIFLETIVKGLTISNYVYIGNSLLEFSQARLLEHPQFYDEMDFTCMSPITIAHAAGGGKEQYSSIDGDFFGENLRQDLVRKHYIIHERFPKNENLSFYFDTNYMKKKSRPSRLINYDGKKIMGYMVPFKVIGSKELIEVGYHAGFGNKNDHGFGMVKVWHKNRS</sequence>
<evidence type="ECO:0000313" key="6">
    <source>
        <dbReference type="EMBL" id="XBX74741.1"/>
    </source>
</evidence>
<dbReference type="Gene3D" id="3.30.70.1900">
    <property type="match status" value="1"/>
</dbReference>
<dbReference type="RefSeq" id="WP_350343490.1">
    <property type="nucleotide sequence ID" value="NZ_CP158367.1"/>
</dbReference>
<dbReference type="AlphaFoldDB" id="A0AAU7VKV7"/>
<organism evidence="6">
    <name type="scientific">Proteinivorax tanatarense</name>
    <dbReference type="NCBI Taxonomy" id="1260629"/>
    <lineage>
        <taxon>Bacteria</taxon>
        <taxon>Bacillati</taxon>
        <taxon>Bacillota</taxon>
        <taxon>Clostridia</taxon>
        <taxon>Eubacteriales</taxon>
        <taxon>Proteinivoracaceae</taxon>
        <taxon>Proteinivorax</taxon>
    </lineage>
</organism>
<name>A0AAU7VKV7_9FIRM</name>
<comment type="function">
    <text evidence="4">CRISPR (clustered regularly interspaced short palindromic repeat), is an adaptive immune system that provides protection against mobile genetic elements (viruses, transposable elements and conjugative plasmids). CRISPR clusters contain sequences complementary to antecedent mobile elements and target invading nucleic acids. CRISPR clusters are transcribed and processed into CRISPR RNA (crRNA).</text>
</comment>
<dbReference type="InterPro" id="IPR045747">
    <property type="entry name" value="CRISPR-assoc_prot_Cas6_N_sf"/>
</dbReference>
<dbReference type="GO" id="GO:0016788">
    <property type="term" value="F:hydrolase activity, acting on ester bonds"/>
    <property type="evidence" value="ECO:0007669"/>
    <property type="project" value="InterPro"/>
</dbReference>